<dbReference type="EMBL" id="JANDWZ010000007">
    <property type="protein sequence ID" value="MCP9563954.1"/>
    <property type="molecule type" value="Genomic_DNA"/>
</dbReference>
<proteinExistence type="predicted"/>
<evidence type="ECO:0000313" key="1">
    <source>
        <dbReference type="EMBL" id="MCP9563954.1"/>
    </source>
</evidence>
<gene>
    <name evidence="1" type="ORF">NNC64_05140</name>
</gene>
<dbReference type="RefSeq" id="WP_119248619.1">
    <property type="nucleotide sequence ID" value="NZ_JANDWY010000022.1"/>
</dbReference>
<name>A0AAW5IFZ9_9BACT</name>
<accession>A0AAW5IFZ9</accession>
<reference evidence="1" key="1">
    <citation type="submission" date="2022-07" db="EMBL/GenBank/DDBJ databases">
        <title>Prevotella copri.</title>
        <authorList>
            <person name="Yang C."/>
        </authorList>
    </citation>
    <scope>NUCLEOTIDE SEQUENCE</scope>
    <source>
        <strain evidence="1">HF2107</strain>
    </source>
</reference>
<sequence length="63" mass="7346">MCTYSITPDYVAWLIKRRELFKQATGTKKTLHLTMITSYGVEHNAGWQNIQNEVVLDDLFKVE</sequence>
<dbReference type="Proteomes" id="UP001205531">
    <property type="component" value="Unassembled WGS sequence"/>
</dbReference>
<dbReference type="AlphaFoldDB" id="A0AAW5IFZ9"/>
<protein>
    <submittedName>
        <fullName evidence="1">Uncharacterized protein</fullName>
    </submittedName>
</protein>
<organism evidence="1 2">
    <name type="scientific">Segatella copri</name>
    <dbReference type="NCBI Taxonomy" id="165179"/>
    <lineage>
        <taxon>Bacteria</taxon>
        <taxon>Pseudomonadati</taxon>
        <taxon>Bacteroidota</taxon>
        <taxon>Bacteroidia</taxon>
        <taxon>Bacteroidales</taxon>
        <taxon>Prevotellaceae</taxon>
        <taxon>Segatella</taxon>
    </lineage>
</organism>
<comment type="caution">
    <text evidence="1">The sequence shown here is derived from an EMBL/GenBank/DDBJ whole genome shotgun (WGS) entry which is preliminary data.</text>
</comment>
<evidence type="ECO:0000313" key="2">
    <source>
        <dbReference type="Proteomes" id="UP001205531"/>
    </source>
</evidence>